<sequence length="282" mass="32540">MHIHNTASYFLENYEPTVEFLESYYAKFPEQFEEYFTYHLANPDEKKKLALANYPEGMASIQVISDKLPARARAIVDNYEESYHHTFLQDVHVIVGAYGSNAYTHRQIVPDITFCIEKLQADDITIDTIIAHEFGHALHNALSDKAGIEWSKVNWTGPYTMLLQEGVATYLSMQVVDAPESVYFSYHLEGDEWLAFAKEHEAEIAAAFLKDIHTLSTNELFHEWFSIRGGTRFGHTRFAYYLGFRIVETLMATRDEIAVITLWKENEFEKMIEEALQELAGE</sequence>
<evidence type="ECO:0008006" key="3">
    <source>
        <dbReference type="Google" id="ProtNLM"/>
    </source>
</evidence>
<reference evidence="2" key="1">
    <citation type="journal article" date="2019" name="Int. J. Syst. Evol. Microbiol.">
        <title>The Global Catalogue of Microorganisms (GCM) 10K type strain sequencing project: providing services to taxonomists for standard genome sequencing and annotation.</title>
        <authorList>
            <consortium name="The Broad Institute Genomics Platform"/>
            <consortium name="The Broad Institute Genome Sequencing Center for Infectious Disease"/>
            <person name="Wu L."/>
            <person name="Ma J."/>
        </authorList>
    </citation>
    <scope>NUCLEOTIDE SEQUENCE [LARGE SCALE GENOMIC DNA]</scope>
    <source>
        <strain evidence="2">CCUG 50353</strain>
    </source>
</reference>
<protein>
    <recommendedName>
        <fullName evidence="3">Aminopeptidase</fullName>
    </recommendedName>
</protein>
<gene>
    <name evidence="1" type="ORF">ACFO0S_08325</name>
</gene>
<evidence type="ECO:0000313" key="1">
    <source>
        <dbReference type="EMBL" id="MFC4355049.1"/>
    </source>
</evidence>
<dbReference type="Proteomes" id="UP001595733">
    <property type="component" value="Unassembled WGS sequence"/>
</dbReference>
<proteinExistence type="predicted"/>
<keyword evidence="2" id="KW-1185">Reference proteome</keyword>
<accession>A0ABV8UV46</accession>
<organism evidence="1 2">
    <name type="scientific">Chryseomicrobium palamuruense</name>
    <dbReference type="NCBI Taxonomy" id="682973"/>
    <lineage>
        <taxon>Bacteria</taxon>
        <taxon>Bacillati</taxon>
        <taxon>Bacillota</taxon>
        <taxon>Bacilli</taxon>
        <taxon>Bacillales</taxon>
        <taxon>Caryophanaceae</taxon>
        <taxon>Chryseomicrobium</taxon>
    </lineage>
</organism>
<name>A0ABV8UV46_9BACL</name>
<evidence type="ECO:0000313" key="2">
    <source>
        <dbReference type="Proteomes" id="UP001595733"/>
    </source>
</evidence>
<dbReference type="EMBL" id="JBHSEF010000021">
    <property type="protein sequence ID" value="MFC4355049.1"/>
    <property type="molecule type" value="Genomic_DNA"/>
</dbReference>
<dbReference type="RefSeq" id="WP_378141363.1">
    <property type="nucleotide sequence ID" value="NZ_JBHSEF010000021.1"/>
</dbReference>
<comment type="caution">
    <text evidence="1">The sequence shown here is derived from an EMBL/GenBank/DDBJ whole genome shotgun (WGS) entry which is preliminary data.</text>
</comment>